<name>A0A511JJY3_9CELL</name>
<proteinExistence type="predicted"/>
<dbReference type="InterPro" id="IPR036388">
    <property type="entry name" value="WH-like_DNA-bd_sf"/>
</dbReference>
<dbReference type="Proteomes" id="UP000321049">
    <property type="component" value="Unassembled WGS sequence"/>
</dbReference>
<evidence type="ECO:0000259" key="2">
    <source>
        <dbReference type="Pfam" id="PF07848"/>
    </source>
</evidence>
<evidence type="ECO:0000313" key="5">
    <source>
        <dbReference type="EMBL" id="GEL98312.1"/>
    </source>
</evidence>
<dbReference type="PANTHER" id="PTHR30319">
    <property type="entry name" value="PHENYLACETIC ACID REGULATOR-RELATED TRANSCRIPTIONAL REPRESSOR"/>
    <property type="match status" value="1"/>
</dbReference>
<feature type="domain" description="Transcriptional repressor PaaX-like N-terminal" evidence="2">
    <location>
        <begin position="21"/>
        <end position="84"/>
    </location>
</feature>
<reference evidence="5 6" key="1">
    <citation type="submission" date="2019-07" db="EMBL/GenBank/DDBJ databases">
        <title>Whole genome shotgun sequence of Cellulomonas terrae NBRC 100819.</title>
        <authorList>
            <person name="Hosoyama A."/>
            <person name="Uohara A."/>
            <person name="Ohji S."/>
            <person name="Ichikawa N."/>
        </authorList>
    </citation>
    <scope>NUCLEOTIDE SEQUENCE [LARGE SCALE GENOMIC DNA]</scope>
    <source>
        <strain evidence="5 6">NBRC 100819</strain>
    </source>
</reference>
<dbReference type="OrthoDB" id="2270427at2"/>
<evidence type="ECO:0000259" key="4">
    <source>
        <dbReference type="Pfam" id="PF20803"/>
    </source>
</evidence>
<organism evidence="5 6">
    <name type="scientific">Cellulomonas terrae</name>
    <dbReference type="NCBI Taxonomy" id="311234"/>
    <lineage>
        <taxon>Bacteria</taxon>
        <taxon>Bacillati</taxon>
        <taxon>Actinomycetota</taxon>
        <taxon>Actinomycetes</taxon>
        <taxon>Micrococcales</taxon>
        <taxon>Cellulomonadaceae</taxon>
        <taxon>Cellulomonas</taxon>
    </lineage>
</organism>
<feature type="domain" description="Transcriptional repressor PaaX-like central Cas2-like" evidence="4">
    <location>
        <begin position="106"/>
        <end position="160"/>
    </location>
</feature>
<evidence type="ECO:0000259" key="3">
    <source>
        <dbReference type="Pfam" id="PF08223"/>
    </source>
</evidence>
<evidence type="ECO:0000256" key="1">
    <source>
        <dbReference type="SAM" id="MobiDB-lite"/>
    </source>
</evidence>
<dbReference type="PANTHER" id="PTHR30319:SF1">
    <property type="entry name" value="TRANSCRIPTIONAL REPRESSOR PAAX"/>
    <property type="match status" value="1"/>
</dbReference>
<comment type="caution">
    <text evidence="5">The sequence shown here is derived from an EMBL/GenBank/DDBJ whole genome shotgun (WGS) entry which is preliminary data.</text>
</comment>
<dbReference type="InterPro" id="IPR048846">
    <property type="entry name" value="PaaX-like_central"/>
</dbReference>
<keyword evidence="6" id="KW-1185">Reference proteome</keyword>
<dbReference type="InterPro" id="IPR012906">
    <property type="entry name" value="PaaX-like_N"/>
</dbReference>
<accession>A0A511JJY3</accession>
<dbReference type="PIRSF" id="PIRSF020623">
    <property type="entry name" value="PaaX"/>
    <property type="match status" value="1"/>
</dbReference>
<sequence length="326" mass="35271">MEAQGDVDAPRVQSGPNPQHLLATLLGEYLDSSDAELPATTVVAVLAEFGISAASARAALSRLTRRGIVATRGRTRPPVYSLTPQTIARHRSTMHRFLAFGAAARPGDGTWLAVAYSLPESGHAQRHAVRKRLGELGFVRLYDSTWISPDRDPQPARSMLDEVLAPVPGARWSVLHVRFDEETGPHGPAAAYDLTGLASSYRRFVDDHTALRAATRAGQVGAAQALVARTTLMDAWRRFALEDPDLPAHLLPDPWPRQEARDLFLEIHTALGPLAQERLVQVMVPTWPDAASWVTHFVASDDPAASPRRAGGGPESFSPGSSARIV</sequence>
<feature type="compositionally biased region" description="Low complexity" evidence="1">
    <location>
        <begin position="315"/>
        <end position="326"/>
    </location>
</feature>
<dbReference type="Pfam" id="PF08223">
    <property type="entry name" value="PaaX_C"/>
    <property type="match status" value="1"/>
</dbReference>
<dbReference type="Pfam" id="PF20803">
    <property type="entry name" value="PaaX_M"/>
    <property type="match status" value="1"/>
</dbReference>
<dbReference type="GO" id="GO:0006351">
    <property type="term" value="P:DNA-templated transcription"/>
    <property type="evidence" value="ECO:0007669"/>
    <property type="project" value="InterPro"/>
</dbReference>
<evidence type="ECO:0008006" key="7">
    <source>
        <dbReference type="Google" id="ProtNLM"/>
    </source>
</evidence>
<evidence type="ECO:0000313" key="6">
    <source>
        <dbReference type="Proteomes" id="UP000321049"/>
    </source>
</evidence>
<feature type="region of interest" description="Disordered" evidence="1">
    <location>
        <begin position="303"/>
        <end position="326"/>
    </location>
</feature>
<dbReference type="Gene3D" id="1.10.10.10">
    <property type="entry name" value="Winged helix-like DNA-binding domain superfamily/Winged helix DNA-binding domain"/>
    <property type="match status" value="1"/>
</dbReference>
<dbReference type="RefSeq" id="WP_146845847.1">
    <property type="nucleotide sequence ID" value="NZ_BJWH01000008.1"/>
</dbReference>
<dbReference type="InterPro" id="IPR011965">
    <property type="entry name" value="PaaX_trns_reg"/>
</dbReference>
<protein>
    <recommendedName>
        <fullName evidence="7">PaaX family transcriptional regulator</fullName>
    </recommendedName>
</protein>
<dbReference type="Gene3D" id="1.20.58.1460">
    <property type="match status" value="1"/>
</dbReference>
<gene>
    <name evidence="5" type="ORF">CTE05_18590</name>
</gene>
<dbReference type="InterPro" id="IPR013225">
    <property type="entry name" value="PaaX_C"/>
</dbReference>
<feature type="domain" description="Transcriptional repressor PaaX-like C-terminal" evidence="3">
    <location>
        <begin position="192"/>
        <end position="277"/>
    </location>
</feature>
<dbReference type="AlphaFoldDB" id="A0A511JJY3"/>
<dbReference type="Gene3D" id="3.30.70.2650">
    <property type="match status" value="1"/>
</dbReference>
<dbReference type="Pfam" id="PF07848">
    <property type="entry name" value="PaaX"/>
    <property type="match status" value="1"/>
</dbReference>
<dbReference type="EMBL" id="BJWH01000008">
    <property type="protein sequence ID" value="GEL98312.1"/>
    <property type="molecule type" value="Genomic_DNA"/>
</dbReference>